<keyword evidence="1" id="KW-1133">Transmembrane helix</keyword>
<dbReference type="OrthoDB" id="370375at2"/>
<reference evidence="2 3" key="1">
    <citation type="submission" date="2019-03" db="EMBL/GenBank/DDBJ databases">
        <title>Genomic Encyclopedia of Type Strains, Phase IV (KMG-IV): sequencing the most valuable type-strain genomes for metagenomic binning, comparative biology and taxonomic classification.</title>
        <authorList>
            <person name="Goeker M."/>
        </authorList>
    </citation>
    <scope>NUCLEOTIDE SEQUENCE [LARGE SCALE GENOMIC DNA]</scope>
    <source>
        <strain evidence="2 3">DSM 12121</strain>
    </source>
</reference>
<proteinExistence type="predicted"/>
<organism evidence="2 3">
    <name type="scientific">Azoarcus indigens</name>
    <dbReference type="NCBI Taxonomy" id="29545"/>
    <lineage>
        <taxon>Bacteria</taxon>
        <taxon>Pseudomonadati</taxon>
        <taxon>Pseudomonadota</taxon>
        <taxon>Betaproteobacteria</taxon>
        <taxon>Rhodocyclales</taxon>
        <taxon>Zoogloeaceae</taxon>
        <taxon>Azoarcus</taxon>
    </lineage>
</organism>
<feature type="transmembrane region" description="Helical" evidence="1">
    <location>
        <begin position="107"/>
        <end position="127"/>
    </location>
</feature>
<gene>
    <name evidence="2" type="ORF">C7389_101328</name>
</gene>
<dbReference type="AlphaFoldDB" id="A0A4R6EF77"/>
<name>A0A4R6EF77_9RHOO</name>
<dbReference type="InterPro" id="IPR021218">
    <property type="entry name" value="DUF2784"/>
</dbReference>
<dbReference type="EMBL" id="SNVV01000001">
    <property type="protein sequence ID" value="TDN56949.1"/>
    <property type="molecule type" value="Genomic_DNA"/>
</dbReference>
<keyword evidence="3" id="KW-1185">Reference proteome</keyword>
<protein>
    <submittedName>
        <fullName evidence="2">Uncharacterized protein DUF2784</fullName>
    </submittedName>
</protein>
<feature type="transmembrane region" description="Helical" evidence="1">
    <location>
        <begin position="50"/>
        <end position="67"/>
    </location>
</feature>
<evidence type="ECO:0000256" key="1">
    <source>
        <dbReference type="SAM" id="Phobius"/>
    </source>
</evidence>
<dbReference type="RefSeq" id="WP_133587697.1">
    <property type="nucleotide sequence ID" value="NZ_SNVV01000001.1"/>
</dbReference>
<feature type="transmembrane region" description="Helical" evidence="1">
    <location>
        <begin position="15"/>
        <end position="38"/>
    </location>
</feature>
<dbReference type="Proteomes" id="UP000295129">
    <property type="component" value="Unassembled WGS sequence"/>
</dbReference>
<comment type="caution">
    <text evidence="2">The sequence shown here is derived from an EMBL/GenBank/DDBJ whole genome shotgun (WGS) entry which is preliminary data.</text>
</comment>
<accession>A0A4R6EF77</accession>
<evidence type="ECO:0000313" key="2">
    <source>
        <dbReference type="EMBL" id="TDN56949.1"/>
    </source>
</evidence>
<dbReference type="Pfam" id="PF10861">
    <property type="entry name" value="DUF2784"/>
    <property type="match status" value="1"/>
</dbReference>
<keyword evidence="1" id="KW-0472">Membrane</keyword>
<keyword evidence="1" id="KW-0812">Transmembrane</keyword>
<evidence type="ECO:0000313" key="3">
    <source>
        <dbReference type="Proteomes" id="UP000295129"/>
    </source>
</evidence>
<sequence>MNDALPYGLLADLVLSAHFTLVLFVVGGLPLIVAGNLAGWRWVNRFGFRLAHLATIAIVAAEAWLGVTCPLTTLEGWLREQAGQSGPGPGFIEYWLQRLLFFEAPPWVFICAYTLFGLLVAATWWRFPPQRTPHPPRSEQSR</sequence>